<dbReference type="PANTHER" id="PTHR15020:SF48">
    <property type="entry name" value="NAD(P)-BINDING ROSSMANN-FOLD SUPERFAMILY PROTEIN"/>
    <property type="match status" value="1"/>
</dbReference>
<evidence type="ECO:0008006" key="3">
    <source>
        <dbReference type="Google" id="ProtNLM"/>
    </source>
</evidence>
<reference evidence="1" key="3">
    <citation type="journal article" date="2017" name="Nature">
        <title>Genome sequence of the progenitor of the wheat D genome Aegilops tauschii.</title>
        <authorList>
            <person name="Luo M.C."/>
            <person name="Gu Y.Q."/>
            <person name="Puiu D."/>
            <person name="Wang H."/>
            <person name="Twardziok S.O."/>
            <person name="Deal K.R."/>
            <person name="Huo N."/>
            <person name="Zhu T."/>
            <person name="Wang L."/>
            <person name="Wang Y."/>
            <person name="McGuire P.E."/>
            <person name="Liu S."/>
            <person name="Long H."/>
            <person name="Ramasamy R.K."/>
            <person name="Rodriguez J.C."/>
            <person name="Van S.L."/>
            <person name="Yuan L."/>
            <person name="Wang Z."/>
            <person name="Xia Z."/>
            <person name="Xiao L."/>
            <person name="Anderson O.D."/>
            <person name="Ouyang S."/>
            <person name="Liang Y."/>
            <person name="Zimin A.V."/>
            <person name="Pertea G."/>
            <person name="Qi P."/>
            <person name="Bennetzen J.L."/>
            <person name="Dai X."/>
            <person name="Dawson M.W."/>
            <person name="Muller H.G."/>
            <person name="Kugler K."/>
            <person name="Rivarola-Duarte L."/>
            <person name="Spannagl M."/>
            <person name="Mayer K.F.X."/>
            <person name="Lu F.H."/>
            <person name="Bevan M.W."/>
            <person name="Leroy P."/>
            <person name="Li P."/>
            <person name="You F.M."/>
            <person name="Sun Q."/>
            <person name="Liu Z."/>
            <person name="Lyons E."/>
            <person name="Wicker T."/>
            <person name="Salzberg S.L."/>
            <person name="Devos K.M."/>
            <person name="Dvorak J."/>
        </authorList>
    </citation>
    <scope>NUCLEOTIDE SEQUENCE [LARGE SCALE GENOMIC DNA]</scope>
    <source>
        <strain evidence="1">cv. AL8/78</strain>
    </source>
</reference>
<accession>A0A453HPY9</accession>
<evidence type="ECO:0000313" key="2">
    <source>
        <dbReference type="Proteomes" id="UP000015105"/>
    </source>
</evidence>
<organism evidence="1 2">
    <name type="scientific">Aegilops tauschii subsp. strangulata</name>
    <name type="common">Goatgrass</name>
    <dbReference type="NCBI Taxonomy" id="200361"/>
    <lineage>
        <taxon>Eukaryota</taxon>
        <taxon>Viridiplantae</taxon>
        <taxon>Streptophyta</taxon>
        <taxon>Embryophyta</taxon>
        <taxon>Tracheophyta</taxon>
        <taxon>Spermatophyta</taxon>
        <taxon>Magnoliopsida</taxon>
        <taxon>Liliopsida</taxon>
        <taxon>Poales</taxon>
        <taxon>Poaceae</taxon>
        <taxon>BOP clade</taxon>
        <taxon>Pooideae</taxon>
        <taxon>Triticodae</taxon>
        <taxon>Triticeae</taxon>
        <taxon>Triticinae</taxon>
        <taxon>Aegilops</taxon>
    </lineage>
</organism>
<dbReference type="PANTHER" id="PTHR15020">
    <property type="entry name" value="FLAVIN REDUCTASE-RELATED"/>
    <property type="match status" value="1"/>
</dbReference>
<dbReference type="Gramene" id="AET4Gv20266900.15">
    <property type="protein sequence ID" value="AET4Gv20266900.15"/>
    <property type="gene ID" value="AET4Gv20266900"/>
</dbReference>
<proteinExistence type="predicted"/>
<evidence type="ECO:0000313" key="1">
    <source>
        <dbReference type="EnsemblPlants" id="AET4Gv20266900.15"/>
    </source>
</evidence>
<name>A0A453HPY9_AEGTS</name>
<protein>
    <recommendedName>
        <fullName evidence="3">NAD(P)-binding domain-containing protein</fullName>
    </recommendedName>
</protein>
<dbReference type="Gene3D" id="3.40.50.720">
    <property type="entry name" value="NAD(P)-binding Rossmann-like Domain"/>
    <property type="match status" value="1"/>
</dbReference>
<dbReference type="Proteomes" id="UP000015105">
    <property type="component" value="Chromosome 4D"/>
</dbReference>
<sequence>MNLFGVLKYKKMAEDFVRNSGIPFTIIRAGEINRWALHFL</sequence>
<reference evidence="2" key="2">
    <citation type="journal article" date="2017" name="Nat. Plants">
        <title>The Aegilops tauschii genome reveals multiple impacts of transposons.</title>
        <authorList>
            <person name="Zhao G."/>
            <person name="Zou C."/>
            <person name="Li K."/>
            <person name="Wang K."/>
            <person name="Li T."/>
            <person name="Gao L."/>
            <person name="Zhang X."/>
            <person name="Wang H."/>
            <person name="Yang Z."/>
            <person name="Liu X."/>
            <person name="Jiang W."/>
            <person name="Mao L."/>
            <person name="Kong X."/>
            <person name="Jiao Y."/>
            <person name="Jia J."/>
        </authorList>
    </citation>
    <scope>NUCLEOTIDE SEQUENCE [LARGE SCALE GENOMIC DNA]</scope>
    <source>
        <strain evidence="2">cv. AL8/78</strain>
    </source>
</reference>
<reference evidence="2" key="1">
    <citation type="journal article" date="2014" name="Science">
        <title>Ancient hybridizations among the ancestral genomes of bread wheat.</title>
        <authorList>
            <consortium name="International Wheat Genome Sequencing Consortium,"/>
            <person name="Marcussen T."/>
            <person name="Sandve S.R."/>
            <person name="Heier L."/>
            <person name="Spannagl M."/>
            <person name="Pfeifer M."/>
            <person name="Jakobsen K.S."/>
            <person name="Wulff B.B."/>
            <person name="Steuernagel B."/>
            <person name="Mayer K.F."/>
            <person name="Olsen O.A."/>
        </authorList>
    </citation>
    <scope>NUCLEOTIDE SEQUENCE [LARGE SCALE GENOMIC DNA]</scope>
    <source>
        <strain evidence="2">cv. AL8/78</strain>
    </source>
</reference>
<dbReference type="AlphaFoldDB" id="A0A453HPY9"/>
<reference evidence="1" key="5">
    <citation type="journal article" date="2021" name="G3 (Bethesda)">
        <title>Aegilops tauschii genome assembly Aet v5.0 features greater sequence contiguity and improved annotation.</title>
        <authorList>
            <person name="Wang L."/>
            <person name="Zhu T."/>
            <person name="Rodriguez J.C."/>
            <person name="Deal K.R."/>
            <person name="Dubcovsky J."/>
            <person name="McGuire P.E."/>
            <person name="Lux T."/>
            <person name="Spannagl M."/>
            <person name="Mayer K.F.X."/>
            <person name="Baldrich P."/>
            <person name="Meyers B.C."/>
            <person name="Huo N."/>
            <person name="Gu Y.Q."/>
            <person name="Zhou H."/>
            <person name="Devos K.M."/>
            <person name="Bennetzen J.L."/>
            <person name="Unver T."/>
            <person name="Budak H."/>
            <person name="Gulick P.J."/>
            <person name="Galiba G."/>
            <person name="Kalapos B."/>
            <person name="Nelson D.R."/>
            <person name="Li P."/>
            <person name="You F.M."/>
            <person name="Luo M.C."/>
            <person name="Dvorak J."/>
        </authorList>
    </citation>
    <scope>NUCLEOTIDE SEQUENCE [LARGE SCALE GENOMIC DNA]</scope>
    <source>
        <strain evidence="1">cv. AL8/78</strain>
    </source>
</reference>
<dbReference type="EnsemblPlants" id="AET4Gv20266900.15">
    <property type="protein sequence ID" value="AET4Gv20266900.15"/>
    <property type="gene ID" value="AET4Gv20266900"/>
</dbReference>
<keyword evidence="2" id="KW-1185">Reference proteome</keyword>
<reference evidence="1" key="4">
    <citation type="submission" date="2019-03" db="UniProtKB">
        <authorList>
            <consortium name="EnsemblPlants"/>
        </authorList>
    </citation>
    <scope>IDENTIFICATION</scope>
</reference>